<dbReference type="FunFam" id="1.10.10.60:FF:000118">
    <property type="entry name" value="WUSCHEL-related homeobox 11"/>
    <property type="match status" value="1"/>
</dbReference>
<dbReference type="GO" id="GO:0050793">
    <property type="term" value="P:regulation of developmental process"/>
    <property type="evidence" value="ECO:0007669"/>
    <property type="project" value="InterPro"/>
</dbReference>
<dbReference type="InterPro" id="IPR044557">
    <property type="entry name" value="WOX8/9-like"/>
</dbReference>
<sequence length="311" mass="34050">MYPGDQQGGNDYRLLQPYINPSAPPPHDPQAASASPQYPTSSSIDPPVLSKHTDSLLYQQASRHYLQQQLELEQQHTVPQPLRHQWSPCPPLPQLYPSQADRMAAPAPCISAEEQAAIDTLSRHASLVTPTYLSREEAQLLMSGTQTTQPVHLQGLNTVEQLLLKEHLMQAGAMEKRIIYENPNLQPLGQAMARTSTSPGADVAGGGGAMPRSYAEETCSTPRPRWTPTQEQIQILESIFNSGTTTPSRDMIVDIAAQLRNYGNIGEANVFYWFQNRKARAKRKLQQPAPVVSPAVSASLPPSTSHASSSS</sequence>
<evidence type="ECO:0000256" key="2">
    <source>
        <dbReference type="ARBA" id="ARBA00022473"/>
    </source>
</evidence>
<evidence type="ECO:0000256" key="3">
    <source>
        <dbReference type="ARBA" id="ARBA00023015"/>
    </source>
</evidence>
<dbReference type="GO" id="GO:0003700">
    <property type="term" value="F:DNA-binding transcription factor activity"/>
    <property type="evidence" value="ECO:0007669"/>
    <property type="project" value="InterPro"/>
</dbReference>
<keyword evidence="15" id="KW-1185">Reference proteome</keyword>
<evidence type="ECO:0000256" key="7">
    <source>
        <dbReference type="ARBA" id="ARBA00023242"/>
    </source>
</evidence>
<comment type="similarity">
    <text evidence="8">Belongs to the WUS homeobox family.</text>
</comment>
<dbReference type="AlphaFoldDB" id="G8YXX0"/>
<dbReference type="Gene3D" id="1.10.10.60">
    <property type="entry name" value="Homeodomain-like"/>
    <property type="match status" value="1"/>
</dbReference>
<dbReference type="InterPro" id="IPR009057">
    <property type="entry name" value="Homeodomain-like_sf"/>
</dbReference>
<gene>
    <name evidence="13" type="primary">WOXA</name>
    <name evidence="14" type="ORF">KP509_19G023600</name>
</gene>
<accession>G8YXX0</accession>
<keyword evidence="6" id="KW-0804">Transcription</keyword>
<dbReference type="SUPFAM" id="SSF46689">
    <property type="entry name" value="Homeodomain-like"/>
    <property type="match status" value="1"/>
</dbReference>
<protein>
    <submittedName>
        <fullName evidence="13">Uncharacterized protein WOXA</fullName>
    </submittedName>
</protein>
<evidence type="ECO:0000256" key="11">
    <source>
        <dbReference type="SAM" id="MobiDB-lite"/>
    </source>
</evidence>
<keyword evidence="7 9" id="KW-0539">Nucleus</keyword>
<dbReference type="GO" id="GO:0048731">
    <property type="term" value="P:system development"/>
    <property type="evidence" value="ECO:0007669"/>
    <property type="project" value="UniProtKB-ARBA"/>
</dbReference>
<evidence type="ECO:0000313" key="13">
    <source>
        <dbReference type="EMBL" id="CBX45506.1"/>
    </source>
</evidence>
<dbReference type="GO" id="GO:0005634">
    <property type="term" value="C:nucleus"/>
    <property type="evidence" value="ECO:0007669"/>
    <property type="project" value="UniProtKB-SubCell"/>
</dbReference>
<dbReference type="EMBL" id="FR716456">
    <property type="protein sequence ID" value="CBX45506.1"/>
    <property type="molecule type" value="mRNA"/>
</dbReference>
<dbReference type="InterPro" id="IPR001356">
    <property type="entry name" value="HD"/>
</dbReference>
<feature type="domain" description="Homeobox" evidence="12">
    <location>
        <begin position="219"/>
        <end position="284"/>
    </location>
</feature>
<evidence type="ECO:0000256" key="4">
    <source>
        <dbReference type="ARBA" id="ARBA00023125"/>
    </source>
</evidence>
<evidence type="ECO:0000256" key="5">
    <source>
        <dbReference type="ARBA" id="ARBA00023155"/>
    </source>
</evidence>
<dbReference type="PANTHER" id="PTHR47288:SF1">
    <property type="entry name" value="WUSCHEL-RELATED HOMEOBOX 9"/>
    <property type="match status" value="1"/>
</dbReference>
<dbReference type="PANTHER" id="PTHR47288">
    <property type="entry name" value="WUSCHEL-RELATED HOMEOBOX 9"/>
    <property type="match status" value="1"/>
</dbReference>
<reference evidence="14" key="2">
    <citation type="submission" date="2021-08" db="EMBL/GenBank/DDBJ databases">
        <title>WGS assembly of Ceratopteris richardii.</title>
        <authorList>
            <person name="Marchant D.B."/>
            <person name="Chen G."/>
            <person name="Jenkins J."/>
            <person name="Shu S."/>
            <person name="Leebens-Mack J."/>
            <person name="Grimwood J."/>
            <person name="Schmutz J."/>
            <person name="Soltis P."/>
            <person name="Soltis D."/>
            <person name="Chen Z.-H."/>
        </authorList>
    </citation>
    <scope>NUCLEOTIDE SEQUENCE</scope>
    <source>
        <strain evidence="14">Whitten #5841</strain>
        <tissue evidence="14">Leaf</tissue>
    </source>
</reference>
<proteinExistence type="evidence at transcript level"/>
<evidence type="ECO:0000256" key="6">
    <source>
        <dbReference type="ARBA" id="ARBA00023163"/>
    </source>
</evidence>
<keyword evidence="4 9" id="KW-0238">DNA-binding</keyword>
<evidence type="ECO:0000256" key="9">
    <source>
        <dbReference type="PROSITE-ProRule" id="PRU00108"/>
    </source>
</evidence>
<keyword evidence="3" id="KW-0805">Transcription regulation</keyword>
<evidence type="ECO:0000313" key="14">
    <source>
        <dbReference type="EMBL" id="KAH7351981.1"/>
    </source>
</evidence>
<comment type="subcellular location">
    <subcellularLocation>
        <location evidence="1 9 10">Nucleus</location>
    </subcellularLocation>
</comment>
<reference evidence="13" key="1">
    <citation type="journal article" date="2012" name="Plant Mol. Biol.">
        <title>The invention of WUS-like stem cell-promoting functions in plants predates leptosporangiate ferns.</title>
        <authorList>
            <person name="Nardmann J."/>
            <person name="Werr W."/>
        </authorList>
    </citation>
    <scope>NUCLEOTIDE SEQUENCE</scope>
</reference>
<feature type="compositionally biased region" description="Polar residues" evidence="11">
    <location>
        <begin position="32"/>
        <end position="44"/>
    </location>
</feature>
<feature type="compositionally biased region" description="Low complexity" evidence="11">
    <location>
        <begin position="288"/>
        <end position="311"/>
    </location>
</feature>
<name>G8YXX0_CERRI</name>
<evidence type="ECO:0000256" key="8">
    <source>
        <dbReference type="ARBA" id="ARBA00024040"/>
    </source>
</evidence>
<dbReference type="OrthoDB" id="1935198at2759"/>
<evidence type="ECO:0000313" key="15">
    <source>
        <dbReference type="Proteomes" id="UP000825935"/>
    </source>
</evidence>
<feature type="region of interest" description="Disordered" evidence="11">
    <location>
        <begin position="1"/>
        <end position="50"/>
    </location>
</feature>
<evidence type="ECO:0000256" key="10">
    <source>
        <dbReference type="RuleBase" id="RU000682"/>
    </source>
</evidence>
<evidence type="ECO:0000256" key="1">
    <source>
        <dbReference type="ARBA" id="ARBA00004123"/>
    </source>
</evidence>
<feature type="DNA-binding region" description="Homeobox" evidence="9">
    <location>
        <begin position="221"/>
        <end position="285"/>
    </location>
</feature>
<dbReference type="PROSITE" id="PS50071">
    <property type="entry name" value="HOMEOBOX_2"/>
    <property type="match status" value="1"/>
</dbReference>
<dbReference type="Proteomes" id="UP000825935">
    <property type="component" value="Chromosome 19"/>
</dbReference>
<evidence type="ECO:0000259" key="12">
    <source>
        <dbReference type="PROSITE" id="PS50071"/>
    </source>
</evidence>
<dbReference type="Pfam" id="PF00046">
    <property type="entry name" value="Homeodomain"/>
    <property type="match status" value="1"/>
</dbReference>
<feature type="region of interest" description="Disordered" evidence="11">
    <location>
        <begin position="283"/>
        <end position="311"/>
    </location>
</feature>
<feature type="region of interest" description="Disordered" evidence="11">
    <location>
        <begin position="192"/>
        <end position="225"/>
    </location>
</feature>
<keyword evidence="2" id="KW-0217">Developmental protein</keyword>
<dbReference type="SMART" id="SM00389">
    <property type="entry name" value="HOX"/>
    <property type="match status" value="1"/>
</dbReference>
<dbReference type="CDD" id="cd00086">
    <property type="entry name" value="homeodomain"/>
    <property type="match status" value="1"/>
</dbReference>
<keyword evidence="5 9" id="KW-0371">Homeobox</keyword>
<dbReference type="GO" id="GO:0003677">
    <property type="term" value="F:DNA binding"/>
    <property type="evidence" value="ECO:0007669"/>
    <property type="project" value="UniProtKB-UniRule"/>
</dbReference>
<organism evidence="13">
    <name type="scientific">Ceratopteris richardii</name>
    <name type="common">Triangle waterfern</name>
    <dbReference type="NCBI Taxonomy" id="49495"/>
    <lineage>
        <taxon>Eukaryota</taxon>
        <taxon>Viridiplantae</taxon>
        <taxon>Streptophyta</taxon>
        <taxon>Embryophyta</taxon>
        <taxon>Tracheophyta</taxon>
        <taxon>Polypodiopsida</taxon>
        <taxon>Polypodiidae</taxon>
        <taxon>Polypodiales</taxon>
        <taxon>Pteridineae</taxon>
        <taxon>Pteridaceae</taxon>
        <taxon>Parkerioideae</taxon>
        <taxon>Ceratopteris</taxon>
    </lineage>
</organism>
<dbReference type="EMBL" id="CM035424">
    <property type="protein sequence ID" value="KAH7351981.1"/>
    <property type="molecule type" value="Genomic_DNA"/>
</dbReference>